<dbReference type="RefSeq" id="XP_029282216.1">
    <property type="nucleotide sequence ID" value="XM_029426356.1"/>
</dbReference>
<keyword evidence="6" id="KW-1185">Reference proteome</keyword>
<comment type="subcellular location">
    <subcellularLocation>
        <location evidence="1">Secreted</location>
    </subcellularLocation>
</comment>
<dbReference type="AlphaFoldDB" id="A0A6J2PA81"/>
<dbReference type="SUPFAM" id="SSF50814">
    <property type="entry name" value="Lipocalins"/>
    <property type="match status" value="1"/>
</dbReference>
<dbReference type="GeneID" id="115004660"/>
<evidence type="ECO:0000256" key="2">
    <source>
        <dbReference type="ARBA" id="ARBA00022525"/>
    </source>
</evidence>
<dbReference type="PANTHER" id="PTHR11967">
    <property type="entry name" value="ALPHA-1-ACID GLYCOPROTEIN"/>
    <property type="match status" value="1"/>
</dbReference>
<dbReference type="InterPro" id="IPR012674">
    <property type="entry name" value="Calycin"/>
</dbReference>
<dbReference type="OrthoDB" id="8931204at2759"/>
<name>A0A6J2PA81_COTGO</name>
<organism evidence="6 7">
    <name type="scientific">Cottoperca gobio</name>
    <name type="common">Frogmouth</name>
    <name type="synonym">Aphritis gobio</name>
    <dbReference type="NCBI Taxonomy" id="56716"/>
    <lineage>
        <taxon>Eukaryota</taxon>
        <taxon>Metazoa</taxon>
        <taxon>Chordata</taxon>
        <taxon>Craniata</taxon>
        <taxon>Vertebrata</taxon>
        <taxon>Euteleostomi</taxon>
        <taxon>Actinopterygii</taxon>
        <taxon>Neopterygii</taxon>
        <taxon>Teleostei</taxon>
        <taxon>Neoteleostei</taxon>
        <taxon>Acanthomorphata</taxon>
        <taxon>Eupercaria</taxon>
        <taxon>Perciformes</taxon>
        <taxon>Notothenioidei</taxon>
        <taxon>Bovichtidae</taxon>
        <taxon>Cottoperca</taxon>
    </lineage>
</organism>
<evidence type="ECO:0000256" key="1">
    <source>
        <dbReference type="ARBA" id="ARBA00004613"/>
    </source>
</evidence>
<evidence type="ECO:0000256" key="3">
    <source>
        <dbReference type="ARBA" id="ARBA00022729"/>
    </source>
</evidence>
<accession>A0A6J2PA81</accession>
<feature type="chain" id="PRO_5026774382" evidence="5">
    <location>
        <begin position="27"/>
        <end position="219"/>
    </location>
</feature>
<proteinExistence type="predicted"/>
<keyword evidence="2" id="KW-0964">Secreted</keyword>
<dbReference type="GO" id="GO:0005576">
    <property type="term" value="C:extracellular region"/>
    <property type="evidence" value="ECO:0007669"/>
    <property type="project" value="UniProtKB-SubCell"/>
</dbReference>
<evidence type="ECO:0000313" key="7">
    <source>
        <dbReference type="RefSeq" id="XP_029282216.1"/>
    </source>
</evidence>
<evidence type="ECO:0000256" key="5">
    <source>
        <dbReference type="SAM" id="SignalP"/>
    </source>
</evidence>
<dbReference type="InParanoid" id="A0A6J2PA81"/>
<keyword evidence="4" id="KW-0325">Glycoprotein</keyword>
<dbReference type="CDD" id="cd19415">
    <property type="entry name" value="lipocalin_ApoM_AGP"/>
    <property type="match status" value="1"/>
</dbReference>
<feature type="signal peptide" evidence="5">
    <location>
        <begin position="1"/>
        <end position="26"/>
    </location>
</feature>
<sequence>MISRCIMNLWLSSHLLVAGLFLGCSALTPEECQPLVAPLSLADASVISGRSNFLVGYTDNEVFASILNFTQSSWVNFTFPPSSPNKGVMSEWNKMKGHCVASTVNVTIDGNTLSASVANMSSVFHMLPTSDGCLVMSINTTARNLDKILNMMGFSDIVTPEEVNARSLYLMGRESSLKDSELEQFKKQASCLGFSGEPNFIYNSENAFCAEGEGVKLKF</sequence>
<dbReference type="PANTHER" id="PTHR11967:SF2">
    <property type="entry name" value="ALPHA-1-ACID GLYCOPROTEIN 1"/>
    <property type="match status" value="1"/>
</dbReference>
<reference evidence="7" key="1">
    <citation type="submission" date="2025-08" db="UniProtKB">
        <authorList>
            <consortium name="RefSeq"/>
        </authorList>
    </citation>
    <scope>IDENTIFICATION</scope>
</reference>
<dbReference type="Gene3D" id="2.40.128.20">
    <property type="match status" value="1"/>
</dbReference>
<gene>
    <name evidence="7" type="primary">LOC115004660</name>
</gene>
<dbReference type="Proteomes" id="UP000504630">
    <property type="component" value="Unplaced"/>
</dbReference>
<protein>
    <submittedName>
        <fullName evidence="7">Uncharacterized protein LOC115004660</fullName>
    </submittedName>
</protein>
<dbReference type="PROSITE" id="PS51257">
    <property type="entry name" value="PROKAR_LIPOPROTEIN"/>
    <property type="match status" value="1"/>
</dbReference>
<keyword evidence="3 5" id="KW-0732">Signal</keyword>
<dbReference type="KEGG" id="cgob:115004660"/>
<evidence type="ECO:0000313" key="6">
    <source>
        <dbReference type="Proteomes" id="UP000504630"/>
    </source>
</evidence>
<evidence type="ECO:0000256" key="4">
    <source>
        <dbReference type="ARBA" id="ARBA00023180"/>
    </source>
</evidence>